<dbReference type="HAMAP" id="MF_00261">
    <property type="entry name" value="RNApol_arch_Rpo11"/>
    <property type="match status" value="1"/>
</dbReference>
<dbReference type="Proteomes" id="UP000038010">
    <property type="component" value="Unassembled WGS sequence"/>
</dbReference>
<evidence type="ECO:0000313" key="8">
    <source>
        <dbReference type="Proteomes" id="UP000038010"/>
    </source>
</evidence>
<dbReference type="STRING" id="1664694.A0A0N1NXI7"/>
<evidence type="ECO:0000256" key="4">
    <source>
        <dbReference type="ARBA" id="ARBA00023242"/>
    </source>
</evidence>
<keyword evidence="4" id="KW-0539">Nucleus</keyword>
<dbReference type="InterPro" id="IPR036603">
    <property type="entry name" value="RBP11-like"/>
</dbReference>
<dbReference type="GO" id="GO:0006362">
    <property type="term" value="P:transcription elongation by RNA polymerase I"/>
    <property type="evidence" value="ECO:0007669"/>
    <property type="project" value="TreeGrafter"/>
</dbReference>
<dbReference type="InterPro" id="IPR008193">
    <property type="entry name" value="RNA_pol_Rpb11_13-16kDa_CS"/>
</dbReference>
<evidence type="ECO:0000313" key="7">
    <source>
        <dbReference type="EMBL" id="KPI34407.1"/>
    </source>
</evidence>
<proteinExistence type="inferred from homology"/>
<dbReference type="SUPFAM" id="SSF55257">
    <property type="entry name" value="RBP11-like subunits of RNA polymerase"/>
    <property type="match status" value="1"/>
</dbReference>
<dbReference type="InterPro" id="IPR022905">
    <property type="entry name" value="Rpo11-like"/>
</dbReference>
<feature type="domain" description="DNA-directed RNA polymerase RBP11-like dimerisation" evidence="6">
    <location>
        <begin position="43"/>
        <end position="117"/>
    </location>
</feature>
<evidence type="ECO:0000259" key="6">
    <source>
        <dbReference type="Pfam" id="PF13656"/>
    </source>
</evidence>
<evidence type="ECO:0000256" key="2">
    <source>
        <dbReference type="ARBA" id="ARBA00022478"/>
    </source>
</evidence>
<dbReference type="OrthoDB" id="510325at2759"/>
<dbReference type="PROSITE" id="PS01154">
    <property type="entry name" value="RNA_POL_L_13KD"/>
    <property type="match status" value="1"/>
</dbReference>
<sequence length="134" mass="14562">MPTTTSDDAPPDPSLVTTDLAQTLLLGNTPKLSILPNATPKSASFAIAHEDHTLGNALRYFICKNPDVEFCGYTIPHPSESMLSVRVQVWDDVETTALAVLQKGLHDMIAACDVITEKFEAARDRFNDDGAMES</sequence>
<gene>
    <name evidence="7" type="ORF">AB675_3867</name>
</gene>
<dbReference type="GO" id="GO:0055029">
    <property type="term" value="C:nuclear DNA-directed RNA polymerase complex"/>
    <property type="evidence" value="ECO:0007669"/>
    <property type="project" value="UniProtKB-ARBA"/>
</dbReference>
<dbReference type="PANTHER" id="PTHR13946">
    <property type="entry name" value="DNA-DIRECTED RNA POLYMERASE I,II,III"/>
    <property type="match status" value="1"/>
</dbReference>
<dbReference type="CDD" id="cd07029">
    <property type="entry name" value="RNAP_I_III_AC19"/>
    <property type="match status" value="1"/>
</dbReference>
<dbReference type="GO" id="GO:0003899">
    <property type="term" value="F:DNA-directed RNA polymerase activity"/>
    <property type="evidence" value="ECO:0007669"/>
    <property type="project" value="InterPro"/>
</dbReference>
<keyword evidence="3" id="KW-0804">Transcription</keyword>
<organism evidence="7 8">
    <name type="scientific">Cyphellophora attinorum</name>
    <dbReference type="NCBI Taxonomy" id="1664694"/>
    <lineage>
        <taxon>Eukaryota</taxon>
        <taxon>Fungi</taxon>
        <taxon>Dikarya</taxon>
        <taxon>Ascomycota</taxon>
        <taxon>Pezizomycotina</taxon>
        <taxon>Eurotiomycetes</taxon>
        <taxon>Chaetothyriomycetidae</taxon>
        <taxon>Chaetothyriales</taxon>
        <taxon>Cyphellophoraceae</taxon>
        <taxon>Cyphellophora</taxon>
    </lineage>
</organism>
<comment type="caution">
    <text evidence="7">The sequence shown here is derived from an EMBL/GenBank/DDBJ whole genome shotgun (WGS) entry which is preliminary data.</text>
</comment>
<dbReference type="PANTHER" id="PTHR13946:SF28">
    <property type="entry name" value="DNA-DIRECTED RNA POLYMERASES I AND III SUBUNIT RPAC2"/>
    <property type="match status" value="1"/>
</dbReference>
<name>A0A0N1NXI7_9EURO</name>
<dbReference type="GO" id="GO:0005666">
    <property type="term" value="C:RNA polymerase III complex"/>
    <property type="evidence" value="ECO:0007669"/>
    <property type="project" value="TreeGrafter"/>
</dbReference>
<reference evidence="7 8" key="1">
    <citation type="submission" date="2015-06" db="EMBL/GenBank/DDBJ databases">
        <title>Draft genome of the ant-associated black yeast Phialophora attae CBS 131958.</title>
        <authorList>
            <person name="Moreno L.F."/>
            <person name="Stielow B.J."/>
            <person name="de Hoog S."/>
            <person name="Vicente V.A."/>
            <person name="Weiss V.A."/>
            <person name="de Vries M."/>
            <person name="Cruz L.M."/>
            <person name="Souza E.M."/>
        </authorList>
    </citation>
    <scope>NUCLEOTIDE SEQUENCE [LARGE SCALE GENOMIC DNA]</scope>
    <source>
        <strain evidence="7 8">CBS 131958</strain>
    </source>
</reference>
<dbReference type="RefSeq" id="XP_017994370.1">
    <property type="nucleotide sequence ID" value="XM_018143956.1"/>
</dbReference>
<evidence type="ECO:0000256" key="1">
    <source>
        <dbReference type="ARBA" id="ARBA00004123"/>
    </source>
</evidence>
<dbReference type="InterPro" id="IPR033898">
    <property type="entry name" value="RNAP_AC19"/>
</dbReference>
<evidence type="ECO:0000256" key="3">
    <source>
        <dbReference type="ARBA" id="ARBA00023163"/>
    </source>
</evidence>
<keyword evidence="2 7" id="KW-0240">DNA-directed RNA polymerase</keyword>
<dbReference type="GO" id="GO:0006383">
    <property type="term" value="P:transcription by RNA polymerase III"/>
    <property type="evidence" value="ECO:0007669"/>
    <property type="project" value="TreeGrafter"/>
</dbReference>
<dbReference type="GO" id="GO:0046983">
    <property type="term" value="F:protein dimerization activity"/>
    <property type="evidence" value="ECO:0007669"/>
    <property type="project" value="InterPro"/>
</dbReference>
<protein>
    <submittedName>
        <fullName evidence="7">DNA-directed RNA polymerases I and III subunit RPAC2</fullName>
    </submittedName>
</protein>
<dbReference type="EMBL" id="LFJN01000061">
    <property type="protein sequence ID" value="KPI34407.1"/>
    <property type="molecule type" value="Genomic_DNA"/>
</dbReference>
<evidence type="ECO:0000256" key="5">
    <source>
        <dbReference type="ARBA" id="ARBA00025751"/>
    </source>
</evidence>
<dbReference type="GO" id="GO:0003677">
    <property type="term" value="F:DNA binding"/>
    <property type="evidence" value="ECO:0007669"/>
    <property type="project" value="InterPro"/>
</dbReference>
<dbReference type="Pfam" id="PF13656">
    <property type="entry name" value="RNA_pol_L_2"/>
    <property type="match status" value="1"/>
</dbReference>
<dbReference type="InterPro" id="IPR009025">
    <property type="entry name" value="RBP11-like_dimer"/>
</dbReference>
<dbReference type="AlphaFoldDB" id="A0A0N1NXI7"/>
<accession>A0A0N1NXI7</accession>
<dbReference type="GO" id="GO:0005736">
    <property type="term" value="C:RNA polymerase I complex"/>
    <property type="evidence" value="ECO:0007669"/>
    <property type="project" value="TreeGrafter"/>
</dbReference>
<comment type="similarity">
    <text evidence="5">Belongs to the archaeal Rpo11/eukaryotic RPB11/RPC19 RNA polymerase subunit family.</text>
</comment>
<comment type="subcellular location">
    <subcellularLocation>
        <location evidence="1">Nucleus</location>
    </subcellularLocation>
</comment>
<keyword evidence="8" id="KW-1185">Reference proteome</keyword>
<dbReference type="Gene3D" id="3.30.1360.10">
    <property type="entry name" value="RNA polymerase, RBP11-like subunit"/>
    <property type="match status" value="1"/>
</dbReference>
<dbReference type="VEuPathDB" id="FungiDB:AB675_3867"/>
<dbReference type="GeneID" id="28735836"/>